<dbReference type="AlphaFoldDB" id="A0AAD1TA62"/>
<keyword evidence="2" id="KW-1185">Reference proteome</keyword>
<proteinExistence type="predicted"/>
<dbReference type="EMBL" id="OW240921">
    <property type="protein sequence ID" value="CAH2319879.1"/>
    <property type="molecule type" value="Genomic_DNA"/>
</dbReference>
<name>A0AAD1TA62_PELCU</name>
<protein>
    <submittedName>
        <fullName evidence="1">Uncharacterized protein</fullName>
    </submittedName>
</protein>
<accession>A0AAD1TA62</accession>
<evidence type="ECO:0000313" key="2">
    <source>
        <dbReference type="Proteomes" id="UP001295444"/>
    </source>
</evidence>
<evidence type="ECO:0000313" key="1">
    <source>
        <dbReference type="EMBL" id="CAH2319879.1"/>
    </source>
</evidence>
<gene>
    <name evidence="1" type="ORF">PECUL_23A031728</name>
</gene>
<reference evidence="1" key="1">
    <citation type="submission" date="2022-03" db="EMBL/GenBank/DDBJ databases">
        <authorList>
            <person name="Alioto T."/>
            <person name="Alioto T."/>
            <person name="Gomez Garrido J."/>
        </authorList>
    </citation>
    <scope>NUCLEOTIDE SEQUENCE</scope>
</reference>
<sequence>MDSGDDDTIKRPYGPCFFYNQDQAVTSEEENSMISRDSDANERSYSPCFPYNLRQSVTSENDNTTESFSEESSKHRAGKKTYWCSYNNCITMETDRVSLLLGD</sequence>
<organism evidence="1 2">
    <name type="scientific">Pelobates cultripes</name>
    <name type="common">Western spadefoot toad</name>
    <dbReference type="NCBI Taxonomy" id="61616"/>
    <lineage>
        <taxon>Eukaryota</taxon>
        <taxon>Metazoa</taxon>
        <taxon>Chordata</taxon>
        <taxon>Craniata</taxon>
        <taxon>Vertebrata</taxon>
        <taxon>Euteleostomi</taxon>
        <taxon>Amphibia</taxon>
        <taxon>Batrachia</taxon>
        <taxon>Anura</taxon>
        <taxon>Pelobatoidea</taxon>
        <taxon>Pelobatidae</taxon>
        <taxon>Pelobates</taxon>
    </lineage>
</organism>
<dbReference type="Proteomes" id="UP001295444">
    <property type="component" value="Chromosome 10"/>
</dbReference>